<dbReference type="GO" id="GO:0006633">
    <property type="term" value="P:fatty acid biosynthetic process"/>
    <property type="evidence" value="ECO:0007669"/>
    <property type="project" value="InterPro"/>
</dbReference>
<protein>
    <recommendedName>
        <fullName evidence="9">phosphate acyltransferase</fullName>
        <ecNumber evidence="9">2.3.1.274</ecNumber>
    </recommendedName>
</protein>
<dbReference type="GO" id="GO:0005737">
    <property type="term" value="C:cytoplasm"/>
    <property type="evidence" value="ECO:0007669"/>
    <property type="project" value="UniProtKB-SubCell"/>
</dbReference>
<proteinExistence type="inferred from homology"/>
<reference evidence="11" key="1">
    <citation type="journal article" date="2014" name="Front. Microbiol.">
        <title>High frequency of phylogenetically diverse reductive dehalogenase-homologous genes in deep subseafloor sedimentary metagenomes.</title>
        <authorList>
            <person name="Kawai M."/>
            <person name="Futagami T."/>
            <person name="Toyoda A."/>
            <person name="Takaki Y."/>
            <person name="Nishi S."/>
            <person name="Hori S."/>
            <person name="Arai W."/>
            <person name="Tsubouchi T."/>
            <person name="Morono Y."/>
            <person name="Uchiyama I."/>
            <person name="Ito T."/>
            <person name="Fujiyama A."/>
            <person name="Inagaki F."/>
            <person name="Takami H."/>
        </authorList>
    </citation>
    <scope>NUCLEOTIDE SEQUENCE</scope>
    <source>
        <strain evidence="11">Expedition CK06-06</strain>
    </source>
</reference>
<keyword evidence="8" id="KW-1208">Phospholipid metabolism</keyword>
<name>X0VG37_9ZZZZ</name>
<keyword evidence="3" id="KW-0963">Cytoplasm</keyword>
<dbReference type="PANTHER" id="PTHR30100:SF1">
    <property type="entry name" value="PHOSPHATE ACYLTRANSFERASE"/>
    <property type="match status" value="1"/>
</dbReference>
<dbReference type="GO" id="GO:0043811">
    <property type="term" value="F:phosphate:acyl-[acyl carrier protein] acyltransferase activity"/>
    <property type="evidence" value="ECO:0007669"/>
    <property type="project" value="UniProtKB-EC"/>
</dbReference>
<dbReference type="SUPFAM" id="SSF53659">
    <property type="entry name" value="Isocitrate/Isopropylmalate dehydrogenase-like"/>
    <property type="match status" value="1"/>
</dbReference>
<dbReference type="AlphaFoldDB" id="X0VG37"/>
<keyword evidence="5" id="KW-0808">Transferase</keyword>
<evidence type="ECO:0000256" key="2">
    <source>
        <dbReference type="ARBA" id="ARBA00004496"/>
    </source>
</evidence>
<evidence type="ECO:0000256" key="1">
    <source>
        <dbReference type="ARBA" id="ARBA00001232"/>
    </source>
</evidence>
<dbReference type="Gene3D" id="3.40.718.10">
    <property type="entry name" value="Isopropylmalate Dehydrogenase"/>
    <property type="match status" value="1"/>
</dbReference>
<dbReference type="InterPro" id="IPR012281">
    <property type="entry name" value="Phospholipid_synth_PlsX-like"/>
</dbReference>
<dbReference type="Pfam" id="PF02504">
    <property type="entry name" value="FA_synthesis"/>
    <property type="match status" value="1"/>
</dbReference>
<dbReference type="NCBIfam" id="TIGR00182">
    <property type="entry name" value="plsX"/>
    <property type="match status" value="1"/>
</dbReference>
<gene>
    <name evidence="11" type="ORF">S01H1_48817</name>
</gene>
<evidence type="ECO:0000256" key="3">
    <source>
        <dbReference type="ARBA" id="ARBA00022490"/>
    </source>
</evidence>
<evidence type="ECO:0000256" key="4">
    <source>
        <dbReference type="ARBA" id="ARBA00022516"/>
    </source>
</evidence>
<evidence type="ECO:0000256" key="6">
    <source>
        <dbReference type="ARBA" id="ARBA00023098"/>
    </source>
</evidence>
<evidence type="ECO:0000256" key="8">
    <source>
        <dbReference type="ARBA" id="ARBA00023264"/>
    </source>
</evidence>
<feature type="non-terminal residue" evidence="11">
    <location>
        <position position="1"/>
    </location>
</feature>
<evidence type="ECO:0000256" key="5">
    <source>
        <dbReference type="ARBA" id="ARBA00022679"/>
    </source>
</evidence>
<comment type="subcellular location">
    <subcellularLocation>
        <location evidence="2">Cytoplasm</location>
    </subcellularLocation>
</comment>
<dbReference type="PANTHER" id="PTHR30100">
    <property type="entry name" value="FATTY ACID/PHOSPHOLIPID SYNTHESIS PROTEIN PLSX"/>
    <property type="match status" value="1"/>
</dbReference>
<sequence length="261" mass="28191">AATVRRKKNSSISVGINLLKEKEVDVFISAGNTGAVVCAAILKLRTLPGIERAGIGIVFPALKQSYIMIDAGANIDATALHLLQYGVMGSCYCEYMLGRRNPSIGLLNIGQEESKGTEIIKEARDLFEKTKLNFIGNVEARDVYSGKVDVVVCDGFIGNIVLKVSESLAEASSAFLKKELTKRLLPKIGAFLSLPAYRAIRKKIDSSETGGAPLLGVDGRVIIAHGSSSAKAIKNAVRIAIEYVKHKLNRHIIEELKKLNV</sequence>
<accession>X0VG37</accession>
<comment type="catalytic activity">
    <reaction evidence="1">
        <text>a fatty acyl-[ACP] + phosphate = an acyl phosphate + holo-[ACP]</text>
        <dbReference type="Rhea" id="RHEA:42292"/>
        <dbReference type="Rhea" id="RHEA-COMP:9685"/>
        <dbReference type="Rhea" id="RHEA-COMP:14125"/>
        <dbReference type="ChEBI" id="CHEBI:43474"/>
        <dbReference type="ChEBI" id="CHEBI:59918"/>
        <dbReference type="ChEBI" id="CHEBI:64479"/>
        <dbReference type="ChEBI" id="CHEBI:138651"/>
        <dbReference type="EC" id="2.3.1.274"/>
    </reaction>
</comment>
<organism evidence="11">
    <name type="scientific">marine sediment metagenome</name>
    <dbReference type="NCBI Taxonomy" id="412755"/>
    <lineage>
        <taxon>unclassified sequences</taxon>
        <taxon>metagenomes</taxon>
        <taxon>ecological metagenomes</taxon>
    </lineage>
</organism>
<dbReference type="HAMAP" id="MF_00019">
    <property type="entry name" value="PlsX"/>
    <property type="match status" value="1"/>
</dbReference>
<dbReference type="EC" id="2.3.1.274" evidence="9"/>
<keyword evidence="4" id="KW-0444">Lipid biosynthesis</keyword>
<dbReference type="EMBL" id="BARS01031360">
    <property type="protein sequence ID" value="GAG17270.1"/>
    <property type="molecule type" value="Genomic_DNA"/>
</dbReference>
<evidence type="ECO:0000313" key="11">
    <source>
        <dbReference type="EMBL" id="GAG17270.1"/>
    </source>
</evidence>
<keyword evidence="7" id="KW-0594">Phospholipid biosynthesis</keyword>
<comment type="caution">
    <text evidence="11">The sequence shown here is derived from an EMBL/GenBank/DDBJ whole genome shotgun (WGS) entry which is preliminary data.</text>
</comment>
<keyword evidence="6" id="KW-0443">Lipid metabolism</keyword>
<dbReference type="InterPro" id="IPR003664">
    <property type="entry name" value="FA_synthesis"/>
</dbReference>
<dbReference type="GO" id="GO:0008654">
    <property type="term" value="P:phospholipid biosynthetic process"/>
    <property type="evidence" value="ECO:0007669"/>
    <property type="project" value="UniProtKB-KW"/>
</dbReference>
<evidence type="ECO:0000256" key="7">
    <source>
        <dbReference type="ARBA" id="ARBA00023209"/>
    </source>
</evidence>
<evidence type="ECO:0000256" key="9">
    <source>
        <dbReference type="ARBA" id="ARBA00024069"/>
    </source>
</evidence>
<comment type="subunit">
    <text evidence="10">Homodimer. Probably interacts with PlsY.</text>
</comment>
<evidence type="ECO:0000256" key="10">
    <source>
        <dbReference type="ARBA" id="ARBA00046608"/>
    </source>
</evidence>